<dbReference type="EMBL" id="BMCW01000004">
    <property type="protein sequence ID" value="GGG60364.1"/>
    <property type="molecule type" value="Genomic_DNA"/>
</dbReference>
<proteinExistence type="predicted"/>
<accession>A0A420CL58</accession>
<dbReference type="EMBL" id="RAQH01000012">
    <property type="protein sequence ID" value="RKE79114.1"/>
    <property type="molecule type" value="Genomic_DNA"/>
</dbReference>
<protein>
    <submittedName>
        <fullName evidence="2">Uncharacterized protein</fullName>
    </submittedName>
</protein>
<gene>
    <name evidence="2" type="ORF">BXY58_3376</name>
    <name evidence="1" type="ORF">GCM10007332_22510</name>
</gene>
<dbReference type="Proteomes" id="UP000285906">
    <property type="component" value="Unassembled WGS sequence"/>
</dbReference>
<reference evidence="1" key="4">
    <citation type="submission" date="2024-05" db="EMBL/GenBank/DDBJ databases">
        <authorList>
            <person name="Sun Q."/>
            <person name="Sedlacek I."/>
        </authorList>
    </citation>
    <scope>NUCLEOTIDE SEQUENCE</scope>
    <source>
        <strain evidence="1">CCM 8490</strain>
    </source>
</reference>
<dbReference type="Proteomes" id="UP000658202">
    <property type="component" value="Unassembled WGS sequence"/>
</dbReference>
<keyword evidence="4" id="KW-1185">Reference proteome</keyword>
<organism evidence="2 3">
    <name type="scientific">Epilithonimonas arachidiradicis</name>
    <dbReference type="NCBI Taxonomy" id="1617282"/>
    <lineage>
        <taxon>Bacteria</taxon>
        <taxon>Pseudomonadati</taxon>
        <taxon>Bacteroidota</taxon>
        <taxon>Flavobacteriia</taxon>
        <taxon>Flavobacteriales</taxon>
        <taxon>Weeksellaceae</taxon>
        <taxon>Chryseobacterium group</taxon>
        <taxon>Epilithonimonas</taxon>
    </lineage>
</organism>
<sequence length="72" mass="8557">MDISYYDFKNLPDNIQYEMVKNMGCIVSDKAVNDLQYVLYELSNFTVEIVYDLKRNKMAAMNIFHIRNSYVC</sequence>
<name>A0A420CL58_9FLAO</name>
<evidence type="ECO:0000313" key="3">
    <source>
        <dbReference type="Proteomes" id="UP000285906"/>
    </source>
</evidence>
<evidence type="ECO:0000313" key="4">
    <source>
        <dbReference type="Proteomes" id="UP000658202"/>
    </source>
</evidence>
<dbReference type="AlphaFoldDB" id="A0A420CL58"/>
<evidence type="ECO:0000313" key="1">
    <source>
        <dbReference type="EMBL" id="GGG60364.1"/>
    </source>
</evidence>
<reference evidence="2 3" key="2">
    <citation type="submission" date="2018-09" db="EMBL/GenBank/DDBJ databases">
        <title>Genomic Encyclopedia of Archaeal and Bacterial Type Strains, Phase II (KMG-II): from individual species to whole genera.</title>
        <authorList>
            <person name="Goeker M."/>
        </authorList>
    </citation>
    <scope>NUCLEOTIDE SEQUENCE [LARGE SCALE GENOMIC DNA]</scope>
    <source>
        <strain evidence="2 3">DSM 27620</strain>
    </source>
</reference>
<reference evidence="4" key="3">
    <citation type="journal article" date="2019" name="Int. J. Syst. Evol. Microbiol.">
        <title>The Global Catalogue of Microorganisms (GCM) 10K type strain sequencing project: providing services to taxonomists for standard genome sequencing and annotation.</title>
        <authorList>
            <consortium name="The Broad Institute Genomics Platform"/>
            <consortium name="The Broad Institute Genome Sequencing Center for Infectious Disease"/>
            <person name="Wu L."/>
            <person name="Ma J."/>
        </authorList>
    </citation>
    <scope>NUCLEOTIDE SEQUENCE [LARGE SCALE GENOMIC DNA]</scope>
    <source>
        <strain evidence="4">CCM 8490</strain>
    </source>
</reference>
<evidence type="ECO:0000313" key="2">
    <source>
        <dbReference type="EMBL" id="RKE79114.1"/>
    </source>
</evidence>
<comment type="caution">
    <text evidence="2">The sequence shown here is derived from an EMBL/GenBank/DDBJ whole genome shotgun (WGS) entry which is preliminary data.</text>
</comment>
<reference evidence="1" key="1">
    <citation type="journal article" date="2014" name="Int. J. Syst. Evol. Microbiol.">
        <title>Complete genome of a new Firmicutes species belonging to the dominant human colonic microbiota ('Ruminococcus bicirculans') reveals two chromosomes and a selective capacity to utilize plant glucans.</title>
        <authorList>
            <consortium name="NISC Comparative Sequencing Program"/>
            <person name="Wegmann U."/>
            <person name="Louis P."/>
            <person name="Goesmann A."/>
            <person name="Henrissat B."/>
            <person name="Duncan S.H."/>
            <person name="Flint H.J."/>
        </authorList>
    </citation>
    <scope>NUCLEOTIDE SEQUENCE</scope>
    <source>
        <strain evidence="1">CCM 8490</strain>
    </source>
</reference>